<reference evidence="1 2" key="1">
    <citation type="submission" date="2017-07" db="EMBL/GenBank/DDBJ databases">
        <authorList>
            <person name="Sun Z.S."/>
            <person name="Albrecht U."/>
            <person name="Echele G."/>
            <person name="Lee C.C."/>
        </authorList>
    </citation>
    <scope>NUCLEOTIDE SEQUENCE [LARGE SCALE GENOMIC DNA]</scope>
    <source>
        <strain evidence="1 2">CGMCC 1.12672</strain>
    </source>
</reference>
<proteinExistence type="predicted"/>
<accession>A0A285QXX4</accession>
<dbReference type="RefSeq" id="WP_097063752.1">
    <property type="nucleotide sequence ID" value="NZ_OBMI01000002.1"/>
</dbReference>
<dbReference type="Proteomes" id="UP000219494">
    <property type="component" value="Unassembled WGS sequence"/>
</dbReference>
<organism evidence="1 2">
    <name type="scientific">Sphingomonas guangdongensis</name>
    <dbReference type="NCBI Taxonomy" id="1141890"/>
    <lineage>
        <taxon>Bacteria</taxon>
        <taxon>Pseudomonadati</taxon>
        <taxon>Pseudomonadota</taxon>
        <taxon>Alphaproteobacteria</taxon>
        <taxon>Sphingomonadales</taxon>
        <taxon>Sphingomonadaceae</taxon>
        <taxon>Sphingomonas</taxon>
    </lineage>
</organism>
<keyword evidence="2" id="KW-1185">Reference proteome</keyword>
<dbReference type="AlphaFoldDB" id="A0A285QXX4"/>
<gene>
    <name evidence="1" type="ORF">SAMN06297144_1872</name>
</gene>
<dbReference type="CDD" id="cd08054">
    <property type="entry name" value="gp6"/>
    <property type="match status" value="1"/>
</dbReference>
<dbReference type="OrthoDB" id="7577111at2"/>
<name>A0A285QXX4_9SPHN</name>
<evidence type="ECO:0000313" key="1">
    <source>
        <dbReference type="EMBL" id="SOB86763.1"/>
    </source>
</evidence>
<dbReference type="Gene3D" id="1.10.3230.30">
    <property type="entry name" value="Phage gp6-like head-tail connector protein"/>
    <property type="match status" value="1"/>
</dbReference>
<evidence type="ECO:0000313" key="2">
    <source>
        <dbReference type="Proteomes" id="UP000219494"/>
    </source>
</evidence>
<protein>
    <recommendedName>
        <fullName evidence="3">Phage gp6-like head-tail connector protein</fullName>
    </recommendedName>
</protein>
<dbReference type="EMBL" id="OBMI01000002">
    <property type="protein sequence ID" value="SOB86763.1"/>
    <property type="molecule type" value="Genomic_DNA"/>
</dbReference>
<evidence type="ECO:0008006" key="3">
    <source>
        <dbReference type="Google" id="ProtNLM"/>
    </source>
</evidence>
<sequence length="100" mass="11270">MEVLIETQLREWCRLEEGVDTLTLTMLESAAIDVIEHQLNGRIRPYVDEEGATVTPLISESIKHAISVYVGAHFNDRDGAVDEAMRAVTRLCAVHRNYCL</sequence>